<dbReference type="Gene3D" id="3.30.50.10">
    <property type="entry name" value="Erythroid Transcription Factor GATA-1, subunit A"/>
    <property type="match status" value="1"/>
</dbReference>
<dbReference type="GO" id="GO:0045165">
    <property type="term" value="P:cell fate commitment"/>
    <property type="evidence" value="ECO:0000318"/>
    <property type="project" value="GO_Central"/>
</dbReference>
<dbReference type="EnsemblMetazoa" id="PPA05888.1">
    <property type="protein sequence ID" value="PPA05888.1"/>
    <property type="gene ID" value="WBGene00095442"/>
</dbReference>
<dbReference type="SMART" id="SM00401">
    <property type="entry name" value="ZnF_GATA"/>
    <property type="match status" value="1"/>
</dbReference>
<keyword evidence="6" id="KW-0804">Transcription</keyword>
<dbReference type="GO" id="GO:0000978">
    <property type="term" value="F:RNA polymerase II cis-regulatory region sequence-specific DNA binding"/>
    <property type="evidence" value="ECO:0000318"/>
    <property type="project" value="GO_Central"/>
</dbReference>
<evidence type="ECO:0000256" key="3">
    <source>
        <dbReference type="ARBA" id="ARBA00022771"/>
    </source>
</evidence>
<comment type="subcellular location">
    <subcellularLocation>
        <location evidence="1">Nucleus</location>
    </subcellularLocation>
</comment>
<dbReference type="PANTHER" id="PTHR10071:SF281">
    <property type="entry name" value="BOX A-BINDING FACTOR-RELATED"/>
    <property type="match status" value="1"/>
</dbReference>
<feature type="region of interest" description="Disordered" evidence="8">
    <location>
        <begin position="1"/>
        <end position="49"/>
    </location>
</feature>
<dbReference type="GO" id="GO:0000981">
    <property type="term" value="F:DNA-binding transcription factor activity, RNA polymerase II-specific"/>
    <property type="evidence" value="ECO:0000318"/>
    <property type="project" value="GO_Central"/>
</dbReference>
<keyword evidence="10" id="KW-1185">Reference proteome</keyword>
<keyword evidence="3" id="KW-0863">Zinc-finger</keyword>
<keyword evidence="2" id="KW-0479">Metal-binding</keyword>
<evidence type="ECO:0000256" key="6">
    <source>
        <dbReference type="ARBA" id="ARBA00023163"/>
    </source>
</evidence>
<dbReference type="Pfam" id="PF00320">
    <property type="entry name" value="GATA"/>
    <property type="match status" value="1"/>
</dbReference>
<keyword evidence="4" id="KW-0862">Zinc</keyword>
<feature type="compositionally biased region" description="Low complexity" evidence="8">
    <location>
        <begin position="1"/>
        <end position="16"/>
    </location>
</feature>
<feature type="region of interest" description="Disordered" evidence="8">
    <location>
        <begin position="142"/>
        <end position="193"/>
    </location>
</feature>
<name>A0A2A6C441_PRIPA</name>
<evidence type="ECO:0000256" key="1">
    <source>
        <dbReference type="ARBA" id="ARBA00004123"/>
    </source>
</evidence>
<dbReference type="GO" id="GO:0045944">
    <property type="term" value="P:positive regulation of transcription by RNA polymerase II"/>
    <property type="evidence" value="ECO:0000318"/>
    <property type="project" value="GO_Central"/>
</dbReference>
<proteinExistence type="predicted"/>
<keyword evidence="7" id="KW-0539">Nucleus</keyword>
<evidence type="ECO:0000256" key="7">
    <source>
        <dbReference type="ARBA" id="ARBA00023242"/>
    </source>
</evidence>
<dbReference type="FunFam" id="3.30.50.10:FF:000045">
    <property type="entry name" value="Transcription factor elt-7"/>
    <property type="match status" value="1"/>
</dbReference>
<feature type="region of interest" description="Disordered" evidence="8">
    <location>
        <begin position="236"/>
        <end position="260"/>
    </location>
</feature>
<dbReference type="GO" id="GO:0000122">
    <property type="term" value="P:negative regulation of transcription by RNA polymerase II"/>
    <property type="evidence" value="ECO:0000318"/>
    <property type="project" value="GO_Central"/>
</dbReference>
<dbReference type="InterPro" id="IPR039355">
    <property type="entry name" value="Transcription_factor_GATA"/>
</dbReference>
<dbReference type="InterPro" id="IPR000679">
    <property type="entry name" value="Znf_GATA"/>
</dbReference>
<keyword evidence="5" id="KW-0805">Transcription regulation</keyword>
<evidence type="ECO:0000313" key="9">
    <source>
        <dbReference type="EnsemblMetazoa" id="PPA05888.1"/>
    </source>
</evidence>
<dbReference type="Proteomes" id="UP000005239">
    <property type="component" value="Unassembled WGS sequence"/>
</dbReference>
<organism evidence="9 10">
    <name type="scientific">Pristionchus pacificus</name>
    <name type="common">Parasitic nematode worm</name>
    <dbReference type="NCBI Taxonomy" id="54126"/>
    <lineage>
        <taxon>Eukaryota</taxon>
        <taxon>Metazoa</taxon>
        <taxon>Ecdysozoa</taxon>
        <taxon>Nematoda</taxon>
        <taxon>Chromadorea</taxon>
        <taxon>Rhabditida</taxon>
        <taxon>Rhabditina</taxon>
        <taxon>Diplogasteromorpha</taxon>
        <taxon>Diplogasteroidea</taxon>
        <taxon>Neodiplogasteridae</taxon>
        <taxon>Pristionchus</taxon>
    </lineage>
</organism>
<reference evidence="9" key="2">
    <citation type="submission" date="2022-06" db="UniProtKB">
        <authorList>
            <consortium name="EnsemblMetazoa"/>
        </authorList>
    </citation>
    <scope>IDENTIFICATION</scope>
    <source>
        <strain evidence="9">PS312</strain>
    </source>
</reference>
<evidence type="ECO:0000256" key="8">
    <source>
        <dbReference type="SAM" id="MobiDB-lite"/>
    </source>
</evidence>
<feature type="compositionally biased region" description="Low complexity" evidence="8">
    <location>
        <begin position="142"/>
        <end position="169"/>
    </location>
</feature>
<dbReference type="GO" id="GO:0005634">
    <property type="term" value="C:nucleus"/>
    <property type="evidence" value="ECO:0000318"/>
    <property type="project" value="GO_Central"/>
</dbReference>
<dbReference type="InterPro" id="IPR013088">
    <property type="entry name" value="Znf_NHR/GATA"/>
</dbReference>
<sequence length="260" mass="28375">MSSSLLSTISPSSIDSAVKPMRDRKKTPKAVALHKKTPSSTRKTKSSVIPLSLPPPFSLELESNGVSSPIDHLLEMCQQAIPVKSTTVLPQLVNDEHAPPAQNIQVSPLVALLTAKPPPARGQKRKLTKTVPFSESIIPSSVETSIPTTPISSPPVLTSMKSGSESSGSGEKGKRKSPPVHHNSECSNCSTRETTLWRRNEEESIECNSCLFYFKKNGVKRPASLQNRIIFKKQKNNSSDGIEKNERTSEEKMIENIAPI</sequence>
<accession>A0A8R1YA28</accession>
<gene>
    <name evidence="9" type="primary">WBGene00095442</name>
</gene>
<evidence type="ECO:0000256" key="5">
    <source>
        <dbReference type="ARBA" id="ARBA00023015"/>
    </source>
</evidence>
<evidence type="ECO:0000256" key="2">
    <source>
        <dbReference type="ARBA" id="ARBA00022723"/>
    </source>
</evidence>
<dbReference type="PANTHER" id="PTHR10071">
    <property type="entry name" value="TRANSCRIPTION FACTOR GATA FAMILY MEMBER"/>
    <property type="match status" value="1"/>
</dbReference>
<evidence type="ECO:0000256" key="4">
    <source>
        <dbReference type="ARBA" id="ARBA00022833"/>
    </source>
</evidence>
<dbReference type="GO" id="GO:0008270">
    <property type="term" value="F:zinc ion binding"/>
    <property type="evidence" value="ECO:0007669"/>
    <property type="project" value="UniProtKB-KW"/>
</dbReference>
<evidence type="ECO:0000313" key="10">
    <source>
        <dbReference type="Proteomes" id="UP000005239"/>
    </source>
</evidence>
<feature type="compositionally biased region" description="Basic and acidic residues" evidence="8">
    <location>
        <begin position="241"/>
        <end position="254"/>
    </location>
</feature>
<protein>
    <submittedName>
        <fullName evidence="9">GATA-type domain-containing protein</fullName>
    </submittedName>
</protein>
<feature type="compositionally biased region" description="Basic residues" evidence="8">
    <location>
        <begin position="22"/>
        <end position="45"/>
    </location>
</feature>
<dbReference type="AlphaFoldDB" id="A0A2A6C441"/>
<dbReference type="PROSITE" id="PS00344">
    <property type="entry name" value="GATA_ZN_FINGER_1"/>
    <property type="match status" value="1"/>
</dbReference>
<dbReference type="PROSITE" id="PS50114">
    <property type="entry name" value="GATA_ZN_FINGER_2"/>
    <property type="match status" value="1"/>
</dbReference>
<dbReference type="CDD" id="cd00202">
    <property type="entry name" value="ZnF_GATA"/>
    <property type="match status" value="1"/>
</dbReference>
<dbReference type="OrthoDB" id="515401at2759"/>
<dbReference type="SUPFAM" id="SSF57716">
    <property type="entry name" value="Glucocorticoid receptor-like (DNA-binding domain)"/>
    <property type="match status" value="1"/>
</dbReference>
<accession>A0A2A6C441</accession>
<reference evidence="10" key="1">
    <citation type="journal article" date="2008" name="Nat. Genet.">
        <title>The Pristionchus pacificus genome provides a unique perspective on nematode lifestyle and parasitism.</title>
        <authorList>
            <person name="Dieterich C."/>
            <person name="Clifton S.W."/>
            <person name="Schuster L.N."/>
            <person name="Chinwalla A."/>
            <person name="Delehaunty K."/>
            <person name="Dinkelacker I."/>
            <person name="Fulton L."/>
            <person name="Fulton R."/>
            <person name="Godfrey J."/>
            <person name="Minx P."/>
            <person name="Mitreva M."/>
            <person name="Roeseler W."/>
            <person name="Tian H."/>
            <person name="Witte H."/>
            <person name="Yang S.P."/>
            <person name="Wilson R.K."/>
            <person name="Sommer R.J."/>
        </authorList>
    </citation>
    <scope>NUCLEOTIDE SEQUENCE [LARGE SCALE GENOMIC DNA]</scope>
    <source>
        <strain evidence="10">PS312</strain>
    </source>
</reference>